<evidence type="ECO:0000313" key="3">
    <source>
        <dbReference type="Proteomes" id="UP000245119"/>
    </source>
</evidence>
<feature type="region of interest" description="Disordered" evidence="1">
    <location>
        <begin position="151"/>
        <end position="190"/>
    </location>
</feature>
<accession>A0A2T7NWR4</accession>
<comment type="caution">
    <text evidence="2">The sequence shown here is derived from an EMBL/GenBank/DDBJ whole genome shotgun (WGS) entry which is preliminary data.</text>
</comment>
<reference evidence="2 3" key="1">
    <citation type="submission" date="2018-04" db="EMBL/GenBank/DDBJ databases">
        <title>The genome of golden apple snail Pomacea canaliculata provides insight into stress tolerance and invasive adaptation.</title>
        <authorList>
            <person name="Liu C."/>
            <person name="Liu B."/>
            <person name="Ren Y."/>
            <person name="Zhang Y."/>
            <person name="Wang H."/>
            <person name="Li S."/>
            <person name="Jiang F."/>
            <person name="Yin L."/>
            <person name="Zhang G."/>
            <person name="Qian W."/>
            <person name="Fan W."/>
        </authorList>
    </citation>
    <scope>NUCLEOTIDE SEQUENCE [LARGE SCALE GENOMIC DNA]</scope>
    <source>
        <strain evidence="2">SZHN2017</strain>
        <tissue evidence="2">Muscle</tissue>
    </source>
</reference>
<keyword evidence="3" id="KW-1185">Reference proteome</keyword>
<sequence length="359" mass="39707">MLPGLEMMEAVVQTLSLLLSAFELRGCTRCVHMQETLYAQQKPLNSDRRLIRIFLFGDDVTAVGSGAKLAKSQENVLYSLSLDVFKSPTFSMKSAFVSEWFEVLTIILDEQEGVEQPVIVKDITLSEYEKVIEALKRAKAELEAQNEKLKSELQSRESVQAHRDKQSPVEERLTDVEQSAEINDDSNTERMDTACEDISGCDGSAKEVKEEVGSLPAHSVASVSMSGPAGAGKILDKSSVVQITASKEEIQRRISAFISHKRAEIDELNKGEFGCPDSDNSCARVNAVYVPKFGKSRLKVSRVYNTHGPQTHMTSGHSAVLGGGDMDSWMRAWEESLEERLGNVEHHLKLSRGKLKQSA</sequence>
<dbReference type="OrthoDB" id="5531344at2759"/>
<feature type="compositionally biased region" description="Basic and acidic residues" evidence="1">
    <location>
        <begin position="151"/>
        <end position="175"/>
    </location>
</feature>
<gene>
    <name evidence="2" type="ORF">C0Q70_13261</name>
</gene>
<dbReference type="Proteomes" id="UP000245119">
    <property type="component" value="Linkage Group LG8"/>
</dbReference>
<organism evidence="2 3">
    <name type="scientific">Pomacea canaliculata</name>
    <name type="common">Golden apple snail</name>
    <dbReference type="NCBI Taxonomy" id="400727"/>
    <lineage>
        <taxon>Eukaryota</taxon>
        <taxon>Metazoa</taxon>
        <taxon>Spiralia</taxon>
        <taxon>Lophotrochozoa</taxon>
        <taxon>Mollusca</taxon>
        <taxon>Gastropoda</taxon>
        <taxon>Caenogastropoda</taxon>
        <taxon>Architaenioglossa</taxon>
        <taxon>Ampullarioidea</taxon>
        <taxon>Ampullariidae</taxon>
        <taxon>Pomacea</taxon>
    </lineage>
</organism>
<name>A0A2T7NWR4_POMCA</name>
<evidence type="ECO:0000256" key="1">
    <source>
        <dbReference type="SAM" id="MobiDB-lite"/>
    </source>
</evidence>
<evidence type="ECO:0000313" key="2">
    <source>
        <dbReference type="EMBL" id="PVD25603.1"/>
    </source>
</evidence>
<dbReference type="AlphaFoldDB" id="A0A2T7NWR4"/>
<dbReference type="EMBL" id="PZQS01000008">
    <property type="protein sequence ID" value="PVD25603.1"/>
    <property type="molecule type" value="Genomic_DNA"/>
</dbReference>
<protein>
    <submittedName>
        <fullName evidence="2">Uncharacterized protein</fullName>
    </submittedName>
</protein>
<dbReference type="STRING" id="400727.A0A2T7NWR4"/>
<proteinExistence type="predicted"/>